<protein>
    <submittedName>
        <fullName evidence="1">Uncharacterized protein</fullName>
    </submittedName>
</protein>
<dbReference type="Proteomes" id="UP000800235">
    <property type="component" value="Unassembled WGS sequence"/>
</dbReference>
<dbReference type="EMBL" id="MU007072">
    <property type="protein sequence ID" value="KAF2424885.1"/>
    <property type="molecule type" value="Genomic_DNA"/>
</dbReference>
<evidence type="ECO:0000313" key="2">
    <source>
        <dbReference type="Proteomes" id="UP000800235"/>
    </source>
</evidence>
<accession>A0A9P4NKF2</accession>
<gene>
    <name evidence="1" type="ORF">EJ08DRAFT_700527</name>
</gene>
<comment type="caution">
    <text evidence="1">The sequence shown here is derived from an EMBL/GenBank/DDBJ whole genome shotgun (WGS) entry which is preliminary data.</text>
</comment>
<organism evidence="1 2">
    <name type="scientific">Tothia fuscella</name>
    <dbReference type="NCBI Taxonomy" id="1048955"/>
    <lineage>
        <taxon>Eukaryota</taxon>
        <taxon>Fungi</taxon>
        <taxon>Dikarya</taxon>
        <taxon>Ascomycota</taxon>
        <taxon>Pezizomycotina</taxon>
        <taxon>Dothideomycetes</taxon>
        <taxon>Pleosporomycetidae</taxon>
        <taxon>Venturiales</taxon>
        <taxon>Cylindrosympodiaceae</taxon>
        <taxon>Tothia</taxon>
    </lineage>
</organism>
<evidence type="ECO:0000313" key="1">
    <source>
        <dbReference type="EMBL" id="KAF2424885.1"/>
    </source>
</evidence>
<keyword evidence="2" id="KW-1185">Reference proteome</keyword>
<sequence>MSLMILSPLGIPRMKLSTLYAQVSKGWADQGCYDDCQAGKSAQCKAQCFDAATRGKKDLSKYGKTAYPIEDIESYSYSLYSTGKKSRTPGEFGINPLSNDSNLVLPTLAVCVTPENIKQDCFPCVCGNRLGGESLGLWRATSQVHLPNTEKLIRNCFKDLHMEDHGISFLVVNMCKLYFHVAWPSLDPQKTHGSPNHTHVLKGQNTDRHIRYKRFCDHVLKRINDSMG</sequence>
<name>A0A9P4NKF2_9PEZI</name>
<dbReference type="AlphaFoldDB" id="A0A9P4NKF2"/>
<reference evidence="1" key="1">
    <citation type="journal article" date="2020" name="Stud. Mycol.">
        <title>101 Dothideomycetes genomes: a test case for predicting lifestyles and emergence of pathogens.</title>
        <authorList>
            <person name="Haridas S."/>
            <person name="Albert R."/>
            <person name="Binder M."/>
            <person name="Bloem J."/>
            <person name="Labutti K."/>
            <person name="Salamov A."/>
            <person name="Andreopoulos B."/>
            <person name="Baker S."/>
            <person name="Barry K."/>
            <person name="Bills G."/>
            <person name="Bluhm B."/>
            <person name="Cannon C."/>
            <person name="Castanera R."/>
            <person name="Culley D."/>
            <person name="Daum C."/>
            <person name="Ezra D."/>
            <person name="Gonzalez J."/>
            <person name="Henrissat B."/>
            <person name="Kuo A."/>
            <person name="Liang C."/>
            <person name="Lipzen A."/>
            <person name="Lutzoni F."/>
            <person name="Magnuson J."/>
            <person name="Mondo S."/>
            <person name="Nolan M."/>
            <person name="Ohm R."/>
            <person name="Pangilinan J."/>
            <person name="Park H.-J."/>
            <person name="Ramirez L."/>
            <person name="Alfaro M."/>
            <person name="Sun H."/>
            <person name="Tritt A."/>
            <person name="Yoshinaga Y."/>
            <person name="Zwiers L.-H."/>
            <person name="Turgeon B."/>
            <person name="Goodwin S."/>
            <person name="Spatafora J."/>
            <person name="Crous P."/>
            <person name="Grigoriev I."/>
        </authorList>
    </citation>
    <scope>NUCLEOTIDE SEQUENCE</scope>
    <source>
        <strain evidence="1">CBS 130266</strain>
    </source>
</reference>
<proteinExistence type="predicted"/>